<keyword evidence="3" id="KW-0547">Nucleotide-binding</keyword>
<dbReference type="OrthoDB" id="9778478at2"/>
<dbReference type="Proteomes" id="UP000315364">
    <property type="component" value="Chromosome"/>
</dbReference>
<dbReference type="Pfam" id="PF17042">
    <property type="entry name" value="NBD_C"/>
    <property type="match status" value="1"/>
</dbReference>
<dbReference type="InterPro" id="IPR037051">
    <property type="entry name" value="4-carb_acid_sugar_kinase_N_sf"/>
</dbReference>
<evidence type="ECO:0000256" key="3">
    <source>
        <dbReference type="ARBA" id="ARBA00022741"/>
    </source>
</evidence>
<dbReference type="Gene3D" id="3.40.50.10840">
    <property type="entry name" value="Putative sugar-binding, N-terminal domain"/>
    <property type="match status" value="1"/>
</dbReference>
<name>A0A5B8LTZ4_9HYPH</name>
<dbReference type="EMBL" id="CP042304">
    <property type="protein sequence ID" value="QDZ11279.1"/>
    <property type="molecule type" value="Genomic_DNA"/>
</dbReference>
<evidence type="ECO:0000256" key="6">
    <source>
        <dbReference type="ARBA" id="ARBA00023277"/>
    </source>
</evidence>
<dbReference type="RefSeq" id="WP_146290102.1">
    <property type="nucleotide sequence ID" value="NZ_CP042304.1"/>
</dbReference>
<keyword evidence="10" id="KW-1185">Reference proteome</keyword>
<comment type="similarity">
    <text evidence="1">Belongs to the four-carbon acid sugar kinase family.</text>
</comment>
<evidence type="ECO:0000256" key="1">
    <source>
        <dbReference type="ARBA" id="ARBA00005715"/>
    </source>
</evidence>
<evidence type="ECO:0000256" key="2">
    <source>
        <dbReference type="ARBA" id="ARBA00022679"/>
    </source>
</evidence>
<dbReference type="GO" id="GO:0016301">
    <property type="term" value="F:kinase activity"/>
    <property type="evidence" value="ECO:0007669"/>
    <property type="project" value="UniProtKB-KW"/>
</dbReference>
<sequence length="348" mass="35255">MLERVIIADDVTGALDAAAPFAMRGIATVVALGPASLPEAIASGARIVGVSTDSRDLSPDAARDAVQAAISRLPVGTPLFKKVDSRLKGNIAAELDAIPHRRSLVIPAIPAFGRWTCGGRLGGFGVVEPIDIAEKLGRHGAMAGIPDIAEQADIDRALSLDFDLPIGARGLAEAMARAMAPDGRAPDLSLPAGDVYCVVGSTDPITLTQLQDLRRSHPDLAYIAAPNGMAPARLPAPARLTVIQALPGPAPADGSAVAAALGLSLSRLAPAPGSLLILSGGATAQVILGQLGIGVLELVGEALPGLPLARAGGLTVITKSGGFGDKETLSRLTASYRNSGSLAQHHVG</sequence>
<dbReference type="AlphaFoldDB" id="A0A5B8LTZ4"/>
<feature type="domain" description="Four-carbon acid sugar kinase N-terminal" evidence="7">
    <location>
        <begin position="5"/>
        <end position="121"/>
    </location>
</feature>
<keyword evidence="6" id="KW-0119">Carbohydrate metabolism</keyword>
<gene>
    <name evidence="9" type="ORF">FPZ08_11225</name>
</gene>
<keyword evidence="2" id="KW-0808">Transferase</keyword>
<organism evidence="9 10">
    <name type="scientific">Devosia ginsengisoli</name>
    <dbReference type="NCBI Taxonomy" id="400770"/>
    <lineage>
        <taxon>Bacteria</taxon>
        <taxon>Pseudomonadati</taxon>
        <taxon>Pseudomonadota</taxon>
        <taxon>Alphaproteobacteria</taxon>
        <taxon>Hyphomicrobiales</taxon>
        <taxon>Devosiaceae</taxon>
        <taxon>Devosia</taxon>
    </lineage>
</organism>
<dbReference type="InterPro" id="IPR010737">
    <property type="entry name" value="4-carb_acid_sugar_kinase_N"/>
</dbReference>
<accession>A0A5B8LTZ4</accession>
<evidence type="ECO:0000259" key="7">
    <source>
        <dbReference type="Pfam" id="PF07005"/>
    </source>
</evidence>
<dbReference type="Pfam" id="PF07005">
    <property type="entry name" value="SBD_N"/>
    <property type="match status" value="1"/>
</dbReference>
<keyword evidence="5" id="KW-0067">ATP-binding</keyword>
<evidence type="ECO:0000256" key="5">
    <source>
        <dbReference type="ARBA" id="ARBA00022840"/>
    </source>
</evidence>
<protein>
    <submittedName>
        <fullName evidence="9">Four-carbon acid sugar kinase family protein</fullName>
    </submittedName>
</protein>
<dbReference type="SUPFAM" id="SSF142764">
    <property type="entry name" value="YgbK-like"/>
    <property type="match status" value="1"/>
</dbReference>
<dbReference type="InterPro" id="IPR042213">
    <property type="entry name" value="NBD_C_sf"/>
</dbReference>
<evidence type="ECO:0000259" key="8">
    <source>
        <dbReference type="Pfam" id="PF17042"/>
    </source>
</evidence>
<keyword evidence="4 9" id="KW-0418">Kinase</keyword>
<dbReference type="InterPro" id="IPR031475">
    <property type="entry name" value="NBD_C"/>
</dbReference>
<dbReference type="GO" id="GO:0005524">
    <property type="term" value="F:ATP binding"/>
    <property type="evidence" value="ECO:0007669"/>
    <property type="project" value="UniProtKB-KW"/>
</dbReference>
<proteinExistence type="inferred from homology"/>
<reference evidence="9 10" key="1">
    <citation type="submission" date="2019-07" db="EMBL/GenBank/DDBJ databases">
        <title>Full genome sequence of Devosia sp. Gsoil 520.</title>
        <authorList>
            <person name="Im W.-T."/>
        </authorList>
    </citation>
    <scope>NUCLEOTIDE SEQUENCE [LARGE SCALE GENOMIC DNA]</scope>
    <source>
        <strain evidence="9 10">Gsoil 520</strain>
    </source>
</reference>
<dbReference type="KEGG" id="dea:FPZ08_11225"/>
<feature type="domain" description="Four-carbon acid sugar kinase nucleotide binding" evidence="8">
    <location>
        <begin position="250"/>
        <end position="329"/>
    </location>
</feature>
<evidence type="ECO:0000256" key="4">
    <source>
        <dbReference type="ARBA" id="ARBA00022777"/>
    </source>
</evidence>
<evidence type="ECO:0000313" key="9">
    <source>
        <dbReference type="EMBL" id="QDZ11279.1"/>
    </source>
</evidence>
<dbReference type="Gene3D" id="3.40.980.20">
    <property type="entry name" value="Four-carbon acid sugar kinase, nucleotide binding domain"/>
    <property type="match status" value="1"/>
</dbReference>
<evidence type="ECO:0000313" key="10">
    <source>
        <dbReference type="Proteomes" id="UP000315364"/>
    </source>
</evidence>